<dbReference type="SUPFAM" id="SSF52540">
    <property type="entry name" value="P-loop containing nucleoside triphosphate hydrolases"/>
    <property type="match status" value="1"/>
</dbReference>
<dbReference type="AlphaFoldDB" id="A0A6F8VE47"/>
<dbReference type="InterPro" id="IPR006321">
    <property type="entry name" value="PilT/PilU"/>
</dbReference>
<dbReference type="Gene3D" id="3.30.450.90">
    <property type="match status" value="1"/>
</dbReference>
<sequence length="410" mass="44930">MENSQDSKIDITPAFKFMAEKLASDLFFSAGAPAYIKIEGELRPLNSQVLDVEMVKRAIYGIMNEEQIRTFEEKNELNFGLSVPGAGRFRINVFRQRGSVAMVARYITHLVPTLDGTSLPAVLKDMVLEKRGLILVVGATGSGKSTTLAAMINHRNANKAGHILTIEDPIEFVHKHNKSLVNQREVGIDTESYATALINALREAPDVLLIGEIRDTATMKQALIITQTGHLCLGTLHANNAYHAINRIVSFFPEEERESLLLDLSMTLKGIVSQRLVKGVDGKRVAAVEVLMNTFYVSELIQKGEVEKLKDAIEQSLNAGSQTFERSLLDLFIAGKISREEALSNADSRTDMEWLISNSVQEGGKGGQKANTAVELSEASLNVGESLEGFTINPEFLDKIGSGPSGFPKR</sequence>
<dbReference type="SMART" id="SM00382">
    <property type="entry name" value="AAA"/>
    <property type="match status" value="1"/>
</dbReference>
<dbReference type="Proteomes" id="UP000502260">
    <property type="component" value="Chromosome"/>
</dbReference>
<accession>A0A6F8VE47</accession>
<dbReference type="InterPro" id="IPR027417">
    <property type="entry name" value="P-loop_NTPase"/>
</dbReference>
<dbReference type="CDD" id="cd01131">
    <property type="entry name" value="PilT"/>
    <property type="match status" value="1"/>
</dbReference>
<dbReference type="RefSeq" id="WP_173066511.1">
    <property type="nucleotide sequence ID" value="NZ_AP022853.1"/>
</dbReference>
<dbReference type="PANTHER" id="PTHR30486:SF12">
    <property type="entry name" value="TYPE IV PILUS ATPASE PILU"/>
    <property type="match status" value="1"/>
</dbReference>
<dbReference type="GO" id="GO:0005524">
    <property type="term" value="F:ATP binding"/>
    <property type="evidence" value="ECO:0007669"/>
    <property type="project" value="InterPro"/>
</dbReference>
<dbReference type="NCBIfam" id="TIGR01420">
    <property type="entry name" value="pilT_fam"/>
    <property type="match status" value="1"/>
</dbReference>
<keyword evidence="4" id="KW-1185">Reference proteome</keyword>
<name>A0A6F8VE47_9PROT</name>
<dbReference type="InterPro" id="IPR003593">
    <property type="entry name" value="AAA+_ATPase"/>
</dbReference>
<feature type="domain" description="Bacterial type II secretion system protein E" evidence="2">
    <location>
        <begin position="201"/>
        <end position="215"/>
    </location>
</feature>
<dbReference type="EMBL" id="AP022853">
    <property type="protein sequence ID" value="BCB27954.1"/>
    <property type="molecule type" value="Genomic_DNA"/>
</dbReference>
<dbReference type="InterPro" id="IPR050921">
    <property type="entry name" value="T4SS_GSP_E_ATPase"/>
</dbReference>
<protein>
    <submittedName>
        <fullName evidence="3">Twitching motility protein PilT</fullName>
    </submittedName>
</protein>
<proteinExistence type="inferred from homology"/>
<reference evidence="4" key="1">
    <citation type="submission" date="2020-03" db="EMBL/GenBank/DDBJ databases">
        <title>Complete genome sequence of sulfur-oxidizing bacterium skT11.</title>
        <authorList>
            <person name="Kanda M."/>
            <person name="Kojima H."/>
            <person name="Fukui M."/>
        </authorList>
    </citation>
    <scope>NUCLEOTIDE SEQUENCE [LARGE SCALE GENOMIC DNA]</scope>
    <source>
        <strain evidence="4">skT11</strain>
    </source>
</reference>
<evidence type="ECO:0000313" key="4">
    <source>
        <dbReference type="Proteomes" id="UP000502260"/>
    </source>
</evidence>
<dbReference type="Gene3D" id="3.40.50.300">
    <property type="entry name" value="P-loop containing nucleotide triphosphate hydrolases"/>
    <property type="match status" value="1"/>
</dbReference>
<gene>
    <name evidence="3" type="primary">uptC_2</name>
    <name evidence="3" type="ORF">SKTS_28400</name>
</gene>
<comment type="similarity">
    <text evidence="1">Belongs to the GSP E family.</text>
</comment>
<organism evidence="3 4">
    <name type="scientific">Sulfurimicrobium lacus</name>
    <dbReference type="NCBI Taxonomy" id="2715678"/>
    <lineage>
        <taxon>Bacteria</taxon>
        <taxon>Pseudomonadati</taxon>
        <taxon>Pseudomonadota</taxon>
        <taxon>Betaproteobacteria</taxon>
        <taxon>Nitrosomonadales</taxon>
        <taxon>Sulfuricellaceae</taxon>
        <taxon>Sulfurimicrobium</taxon>
    </lineage>
</organism>
<evidence type="ECO:0000259" key="2">
    <source>
        <dbReference type="PROSITE" id="PS00662"/>
    </source>
</evidence>
<dbReference type="InterPro" id="IPR001482">
    <property type="entry name" value="T2SS/T4SS_dom"/>
</dbReference>
<dbReference type="PROSITE" id="PS00662">
    <property type="entry name" value="T2SP_E"/>
    <property type="match status" value="1"/>
</dbReference>
<dbReference type="Pfam" id="PF00437">
    <property type="entry name" value="T2SSE"/>
    <property type="match status" value="1"/>
</dbReference>
<dbReference type="GO" id="GO:0016887">
    <property type="term" value="F:ATP hydrolysis activity"/>
    <property type="evidence" value="ECO:0007669"/>
    <property type="project" value="InterPro"/>
</dbReference>
<dbReference type="PANTHER" id="PTHR30486">
    <property type="entry name" value="TWITCHING MOTILITY PROTEIN PILT"/>
    <property type="match status" value="1"/>
</dbReference>
<evidence type="ECO:0000256" key="1">
    <source>
        <dbReference type="ARBA" id="ARBA00006611"/>
    </source>
</evidence>
<dbReference type="KEGG" id="slac:SKTS_28400"/>
<evidence type="ECO:0000313" key="3">
    <source>
        <dbReference type="EMBL" id="BCB27954.1"/>
    </source>
</evidence>